<proteinExistence type="predicted"/>
<dbReference type="PATRIC" id="fig|864069.3.peg.3745"/>
<dbReference type="HOGENOM" id="CLU_2260520_0_0_5"/>
<sequence>MAFGSSHRASAEIAHHLSALAAKVDEIARRAGVSASERLDLETTLASLPWPERRRLGLILESARVSATSEAVRDAVAVMLGLASEVWARTPPPAERNSESDREPERE</sequence>
<dbReference type="RefSeq" id="WP_009762934.1">
    <property type="nucleotide sequence ID" value="NZ_CP141050.1"/>
</dbReference>
<evidence type="ECO:0000256" key="1">
    <source>
        <dbReference type="SAM" id="MobiDB-lite"/>
    </source>
</evidence>
<gene>
    <name evidence="2" type="ORF">MicloDRAFT_00034350</name>
</gene>
<dbReference type="EMBL" id="JH660645">
    <property type="protein sequence ID" value="EIM26884.1"/>
    <property type="molecule type" value="Genomic_DNA"/>
</dbReference>
<feature type="region of interest" description="Disordered" evidence="1">
    <location>
        <begin position="88"/>
        <end position="107"/>
    </location>
</feature>
<feature type="compositionally biased region" description="Basic and acidic residues" evidence="1">
    <location>
        <begin position="96"/>
        <end position="107"/>
    </location>
</feature>
<dbReference type="AlphaFoldDB" id="I4YSE2"/>
<reference evidence="2 3" key="1">
    <citation type="submission" date="2012-02" db="EMBL/GenBank/DDBJ databases">
        <title>Improved High-Quality Draft sequence of Microvirga sp. WSM3557.</title>
        <authorList>
            <consortium name="US DOE Joint Genome Institute"/>
            <person name="Lucas S."/>
            <person name="Han J."/>
            <person name="Lapidus A."/>
            <person name="Cheng J.-F."/>
            <person name="Goodwin L."/>
            <person name="Pitluck S."/>
            <person name="Peters L."/>
            <person name="Zhang X."/>
            <person name="Detter J.C."/>
            <person name="Han C."/>
            <person name="Tapia R."/>
            <person name="Land M."/>
            <person name="Hauser L."/>
            <person name="Kyrpides N."/>
            <person name="Ivanova N."/>
            <person name="Pagani I."/>
            <person name="Brau L."/>
            <person name="Yates R."/>
            <person name="O'Hara G."/>
            <person name="Rui T."/>
            <person name="Howieson J."/>
            <person name="Reeve W."/>
            <person name="Woyke T."/>
        </authorList>
    </citation>
    <scope>NUCLEOTIDE SEQUENCE [LARGE SCALE GENOMIC DNA]</scope>
    <source>
        <strain evidence="2 3">WSM3557</strain>
    </source>
</reference>
<keyword evidence="3" id="KW-1185">Reference proteome</keyword>
<evidence type="ECO:0000313" key="2">
    <source>
        <dbReference type="EMBL" id="EIM26884.1"/>
    </source>
</evidence>
<name>I4YSE2_9HYPH</name>
<evidence type="ECO:0000313" key="3">
    <source>
        <dbReference type="Proteomes" id="UP000003947"/>
    </source>
</evidence>
<protein>
    <submittedName>
        <fullName evidence="2">Uncharacterized protein</fullName>
    </submittedName>
</protein>
<accession>I4YSE2</accession>
<organism evidence="2 3">
    <name type="scientific">Microvirga lotononidis</name>
    <dbReference type="NCBI Taxonomy" id="864069"/>
    <lineage>
        <taxon>Bacteria</taxon>
        <taxon>Pseudomonadati</taxon>
        <taxon>Pseudomonadota</taxon>
        <taxon>Alphaproteobacteria</taxon>
        <taxon>Hyphomicrobiales</taxon>
        <taxon>Methylobacteriaceae</taxon>
        <taxon>Microvirga</taxon>
    </lineage>
</organism>
<dbReference type="Proteomes" id="UP000003947">
    <property type="component" value="Unassembled WGS sequence"/>
</dbReference>